<dbReference type="RefSeq" id="WP_397614307.1">
    <property type="nucleotide sequence ID" value="NZ_JBIRRB010000011.1"/>
</dbReference>
<keyword evidence="3" id="KW-0378">Hydrolase</keyword>
<evidence type="ECO:0000256" key="3">
    <source>
        <dbReference type="ARBA" id="ARBA00022801"/>
    </source>
</evidence>
<organism evidence="6 7">
    <name type="scientific">Streptomyces abikoensis</name>
    <dbReference type="NCBI Taxonomy" id="97398"/>
    <lineage>
        <taxon>Bacteria</taxon>
        <taxon>Bacillati</taxon>
        <taxon>Actinomycetota</taxon>
        <taxon>Actinomycetes</taxon>
        <taxon>Kitasatosporales</taxon>
        <taxon>Streptomycetaceae</taxon>
        <taxon>Streptomyces</taxon>
    </lineage>
</organism>
<sequence>MPHTKDCPARVKAAGEADGLGAGEFTALVSVFGNEDSVGDVVMPGAFADDLARWKAAGDPIPVIWSHDWADPFSHIGSVTDAKETAAGLVVTGQLDLDNPKAAQVFRLMKGRRVTQFSFAYDIQDAGWGERDGGPVYELRQLKLHEVGPTLVGANQETELISAKARSLAEGFKAGRVLSQKNFDSLTAAYESIGEVLASAQPEKSQPEVSGRPAPAAADGITPSAQPAGNLPAQDTAIPPTSTTVDETTPSPREASVDAAKAGAAASRLRARLDLDLLEAGLTTD</sequence>
<feature type="region of interest" description="Disordered" evidence="4">
    <location>
        <begin position="199"/>
        <end position="263"/>
    </location>
</feature>
<dbReference type="InterPro" id="IPR006433">
    <property type="entry name" value="Prohead_protease"/>
</dbReference>
<gene>
    <name evidence="6" type="ORF">ACH4TF_28240</name>
</gene>
<accession>A0ABW7T9X3</accession>
<evidence type="ECO:0000259" key="5">
    <source>
        <dbReference type="Pfam" id="PF04586"/>
    </source>
</evidence>
<protein>
    <submittedName>
        <fullName evidence="6">HK97 family phage prohead protease</fullName>
    </submittedName>
</protein>
<evidence type="ECO:0000256" key="4">
    <source>
        <dbReference type="SAM" id="MobiDB-lite"/>
    </source>
</evidence>
<dbReference type="EMBL" id="JBIRRB010000011">
    <property type="protein sequence ID" value="MFI0914314.1"/>
    <property type="molecule type" value="Genomic_DNA"/>
</dbReference>
<dbReference type="GO" id="GO:0006508">
    <property type="term" value="P:proteolysis"/>
    <property type="evidence" value="ECO:0007669"/>
    <property type="project" value="UniProtKB-KW"/>
</dbReference>
<reference evidence="6 7" key="1">
    <citation type="submission" date="2024-10" db="EMBL/GenBank/DDBJ databases">
        <title>The Natural Products Discovery Center: Release of the First 8490 Sequenced Strains for Exploring Actinobacteria Biosynthetic Diversity.</title>
        <authorList>
            <person name="Kalkreuter E."/>
            <person name="Kautsar S.A."/>
            <person name="Yang D."/>
            <person name="Bader C.D."/>
            <person name="Teijaro C.N."/>
            <person name="Fluegel L."/>
            <person name="Davis C.M."/>
            <person name="Simpson J.R."/>
            <person name="Lauterbach L."/>
            <person name="Steele A.D."/>
            <person name="Gui C."/>
            <person name="Meng S."/>
            <person name="Li G."/>
            <person name="Viehrig K."/>
            <person name="Ye F."/>
            <person name="Su P."/>
            <person name="Kiefer A.F."/>
            <person name="Nichols A."/>
            <person name="Cepeda A.J."/>
            <person name="Yan W."/>
            <person name="Fan B."/>
            <person name="Jiang Y."/>
            <person name="Adhikari A."/>
            <person name="Zheng C.-J."/>
            <person name="Schuster L."/>
            <person name="Cowan T.M."/>
            <person name="Smanski M.J."/>
            <person name="Chevrette M.G."/>
            <person name="De Carvalho L.P.S."/>
            <person name="Shen B."/>
        </authorList>
    </citation>
    <scope>NUCLEOTIDE SEQUENCE [LARGE SCALE GENOMIC DNA]</scope>
    <source>
        <strain evidence="6 7">NPDC020979</strain>
    </source>
</reference>
<keyword evidence="7" id="KW-1185">Reference proteome</keyword>
<feature type="compositionally biased region" description="Polar residues" evidence="4">
    <location>
        <begin position="239"/>
        <end position="251"/>
    </location>
</feature>
<evidence type="ECO:0000313" key="6">
    <source>
        <dbReference type="EMBL" id="MFI0914314.1"/>
    </source>
</evidence>
<dbReference type="InterPro" id="IPR054613">
    <property type="entry name" value="Peptidase_S78_dom"/>
</dbReference>
<dbReference type="GO" id="GO:0008233">
    <property type="term" value="F:peptidase activity"/>
    <property type="evidence" value="ECO:0007669"/>
    <property type="project" value="UniProtKB-KW"/>
</dbReference>
<evidence type="ECO:0000256" key="2">
    <source>
        <dbReference type="ARBA" id="ARBA00022670"/>
    </source>
</evidence>
<keyword evidence="1" id="KW-1188">Viral release from host cell</keyword>
<name>A0ABW7T9X3_9ACTN</name>
<keyword evidence="2 6" id="KW-0645">Protease</keyword>
<evidence type="ECO:0000313" key="7">
    <source>
        <dbReference type="Proteomes" id="UP001611162"/>
    </source>
</evidence>
<proteinExistence type="predicted"/>
<comment type="caution">
    <text evidence="6">The sequence shown here is derived from an EMBL/GenBank/DDBJ whole genome shotgun (WGS) entry which is preliminary data.</text>
</comment>
<feature type="domain" description="Prohead serine protease" evidence="5">
    <location>
        <begin position="24"/>
        <end position="169"/>
    </location>
</feature>
<evidence type="ECO:0000256" key="1">
    <source>
        <dbReference type="ARBA" id="ARBA00022612"/>
    </source>
</evidence>
<dbReference type="Pfam" id="PF04586">
    <property type="entry name" value="Peptidase_S78"/>
    <property type="match status" value="1"/>
</dbReference>
<dbReference type="Proteomes" id="UP001611162">
    <property type="component" value="Unassembled WGS sequence"/>
</dbReference>
<dbReference type="NCBIfam" id="TIGR01543">
    <property type="entry name" value="proheadase_HK97"/>
    <property type="match status" value="1"/>
</dbReference>